<gene>
    <name evidence="2" type="ORF">V5E97_12730</name>
</gene>
<dbReference type="Pfam" id="PF00583">
    <property type="entry name" value="Acetyltransf_1"/>
    <property type="match status" value="1"/>
</dbReference>
<dbReference type="EMBL" id="CP155447">
    <property type="protein sequence ID" value="XBH06866.1"/>
    <property type="molecule type" value="Genomic_DNA"/>
</dbReference>
<organism evidence="2">
    <name type="scientific">Singulisphaera sp. Ch08</name>
    <dbReference type="NCBI Taxonomy" id="3120278"/>
    <lineage>
        <taxon>Bacteria</taxon>
        <taxon>Pseudomonadati</taxon>
        <taxon>Planctomycetota</taxon>
        <taxon>Planctomycetia</taxon>
        <taxon>Isosphaerales</taxon>
        <taxon>Isosphaeraceae</taxon>
        <taxon>Singulisphaera</taxon>
    </lineage>
</organism>
<feature type="domain" description="N-acetyltransferase" evidence="1">
    <location>
        <begin position="47"/>
        <end position="104"/>
    </location>
</feature>
<keyword evidence="2" id="KW-0012">Acyltransferase</keyword>
<sequence>MGLVVKALDELTVGDARKLDDSFLVESELRLFAEDGVIHYEVVPVSPYEKSYADEGLSDYQNLPNEAVFLAYLDGSVAGRVGLSEGWNRYAWVDDVAVDARCRRLF</sequence>
<proteinExistence type="predicted"/>
<evidence type="ECO:0000313" key="2">
    <source>
        <dbReference type="EMBL" id="XBH06866.1"/>
    </source>
</evidence>
<dbReference type="AlphaFoldDB" id="A0AAU7CNZ2"/>
<name>A0AAU7CNZ2_9BACT</name>
<accession>A0AAU7CNZ2</accession>
<reference evidence="2" key="1">
    <citation type="submission" date="2024-05" db="EMBL/GenBank/DDBJ databases">
        <title>Planctomycetes of the genus Singulisphaera possess chitinolytic capabilities.</title>
        <authorList>
            <person name="Ivanova A."/>
        </authorList>
    </citation>
    <scope>NUCLEOTIDE SEQUENCE</scope>
    <source>
        <strain evidence="2">Ch08T</strain>
    </source>
</reference>
<protein>
    <submittedName>
        <fullName evidence="2">GNAT family N-acetyltransferase</fullName>
        <ecNumber evidence="2">2.3.1.-</ecNumber>
    </submittedName>
</protein>
<dbReference type="GO" id="GO:0016747">
    <property type="term" value="F:acyltransferase activity, transferring groups other than amino-acyl groups"/>
    <property type="evidence" value="ECO:0007669"/>
    <property type="project" value="InterPro"/>
</dbReference>
<dbReference type="SUPFAM" id="SSF55729">
    <property type="entry name" value="Acyl-CoA N-acyltransferases (Nat)"/>
    <property type="match status" value="1"/>
</dbReference>
<dbReference type="InterPro" id="IPR016181">
    <property type="entry name" value="Acyl_CoA_acyltransferase"/>
</dbReference>
<evidence type="ECO:0000259" key="1">
    <source>
        <dbReference type="Pfam" id="PF00583"/>
    </source>
</evidence>
<dbReference type="InterPro" id="IPR000182">
    <property type="entry name" value="GNAT_dom"/>
</dbReference>
<dbReference type="Gene3D" id="3.40.630.30">
    <property type="match status" value="1"/>
</dbReference>
<keyword evidence="2" id="KW-0808">Transferase</keyword>
<dbReference type="RefSeq" id="WP_406699714.1">
    <property type="nucleotide sequence ID" value="NZ_CP155447.1"/>
</dbReference>
<dbReference type="EC" id="2.3.1.-" evidence="2"/>